<dbReference type="PATRIC" id="fig|1121098.3.peg.735"/>
<dbReference type="CDD" id="cd03820">
    <property type="entry name" value="GT4_AmsD-like"/>
    <property type="match status" value="1"/>
</dbReference>
<dbReference type="InterPro" id="IPR001296">
    <property type="entry name" value="Glyco_trans_1"/>
</dbReference>
<dbReference type="GeneID" id="60063234"/>
<dbReference type="RefSeq" id="WP_005937175.1">
    <property type="nucleotide sequence ID" value="NZ_KB890335.1"/>
</dbReference>
<organism evidence="2 3">
    <name type="scientific">Phocaeicola massiliensis B84634 = Timone 84634 = DSM 17679 = JCM 13223</name>
    <dbReference type="NCBI Taxonomy" id="1121098"/>
    <lineage>
        <taxon>Bacteria</taxon>
        <taxon>Pseudomonadati</taxon>
        <taxon>Bacteroidota</taxon>
        <taxon>Bacteroidia</taxon>
        <taxon>Bacteroidales</taxon>
        <taxon>Bacteroidaceae</taxon>
        <taxon>Phocaeicola</taxon>
    </lineage>
</organism>
<dbReference type="STRING" id="1121098.HMPREF1534_00718"/>
<dbReference type="Pfam" id="PF00534">
    <property type="entry name" value="Glycos_transf_1"/>
    <property type="match status" value="1"/>
</dbReference>
<feature type="domain" description="Glycosyl transferase family 1" evidence="1">
    <location>
        <begin position="205"/>
        <end position="357"/>
    </location>
</feature>
<sequence length="383" mass="44638">MDRKPVIVYCTPSLYIPGGIERVLTTKANYLADVAGYTVYIILTDGQDKSPYYPLSSQIRLIQLGIEFEELWDLPLYKKIIVYLQKQRIYKCKLRNVLFSIKPDITVSLMRREINFITSIKDGSKKVGELHINKKNYRNFKTETNNFFKKMLSTFWSKQLIHKLQKLDQFIVLTQEDKEDWKEVKKISVIPNPLPFYPETFSQCTQKNIIAVGRFSHEKGFDLLAQAWKIVCRKHNDWHLQLYGGGDKTSLYKLILQLNITDSFQINEATTDILKKYTESSICILSSRFEGFGMSIAEAMSCGIPVVSFNCPCGPRYIIRDGEDGILVENGNVEQLADKICYLIENEHRRKEMGRKAHINIKRFETEQIMSQWIKLFEELLRI</sequence>
<evidence type="ECO:0000259" key="1">
    <source>
        <dbReference type="Pfam" id="PF00534"/>
    </source>
</evidence>
<keyword evidence="3" id="KW-1185">Reference proteome</keyword>
<dbReference type="PANTHER" id="PTHR12526:SF630">
    <property type="entry name" value="GLYCOSYLTRANSFERASE"/>
    <property type="match status" value="1"/>
</dbReference>
<dbReference type="HOGENOM" id="CLU_009583_0_0_10"/>
<evidence type="ECO:0000313" key="2">
    <source>
        <dbReference type="EMBL" id="EOA57655.1"/>
    </source>
</evidence>
<dbReference type="AlphaFoldDB" id="U6RMC8"/>
<protein>
    <recommendedName>
        <fullName evidence="1">Glycosyl transferase family 1 domain-containing protein</fullName>
    </recommendedName>
</protein>
<comment type="caution">
    <text evidence="2">The sequence shown here is derived from an EMBL/GenBank/DDBJ whole genome shotgun (WGS) entry which is preliminary data.</text>
</comment>
<dbReference type="eggNOG" id="COG0438">
    <property type="taxonomic scope" value="Bacteria"/>
</dbReference>
<reference evidence="2 3" key="1">
    <citation type="submission" date="2013-04" db="EMBL/GenBank/DDBJ databases">
        <title>The Genome Sequence of Bacteroides massiliensis DSM 17679.</title>
        <authorList>
            <consortium name="The Broad Institute Genomics Platform"/>
            <person name="Earl A."/>
            <person name="Ward D."/>
            <person name="Feldgarden M."/>
            <person name="Gevers D."/>
            <person name="Martens E."/>
            <person name="Fenner L."/>
            <person name="Roux V."/>
            <person name="Mallet M.N."/>
            <person name="Raoult D."/>
            <person name="Walker B."/>
            <person name="Young S."/>
            <person name="Zeng Q."/>
            <person name="Gargeya S."/>
            <person name="Fitzgerald M."/>
            <person name="Haas B."/>
            <person name="Abouelleil A."/>
            <person name="Allen A.W."/>
            <person name="Alvarado L."/>
            <person name="Arachchi H.M."/>
            <person name="Berlin A.M."/>
            <person name="Chapman S.B."/>
            <person name="Gainer-Dewar J."/>
            <person name="Goldberg J."/>
            <person name="Griggs A."/>
            <person name="Gujja S."/>
            <person name="Hansen M."/>
            <person name="Howarth C."/>
            <person name="Imamovic A."/>
            <person name="Ireland A."/>
            <person name="Larimer J."/>
            <person name="McCowan C."/>
            <person name="Murphy C."/>
            <person name="Pearson M."/>
            <person name="Poon T.W."/>
            <person name="Priest M."/>
            <person name="Roberts A."/>
            <person name="Saif S."/>
            <person name="Shea T."/>
            <person name="Sisk P."/>
            <person name="Sykes S."/>
            <person name="Wortman J."/>
            <person name="Nusbaum C."/>
            <person name="Birren B."/>
        </authorList>
    </citation>
    <scope>NUCLEOTIDE SEQUENCE [LARGE SCALE GENOMIC DNA]</scope>
    <source>
        <strain evidence="3">B84634 / Timone 84634 / DSM 17679 / JCM 13223</strain>
    </source>
</reference>
<dbReference type="OrthoDB" id="9811239at2"/>
<dbReference type="Gene3D" id="3.40.50.2000">
    <property type="entry name" value="Glycogen Phosphorylase B"/>
    <property type="match status" value="2"/>
</dbReference>
<evidence type="ECO:0000313" key="3">
    <source>
        <dbReference type="Proteomes" id="UP000017831"/>
    </source>
</evidence>
<dbReference type="PANTHER" id="PTHR12526">
    <property type="entry name" value="GLYCOSYLTRANSFERASE"/>
    <property type="match status" value="1"/>
</dbReference>
<dbReference type="SUPFAM" id="SSF53756">
    <property type="entry name" value="UDP-Glycosyltransferase/glycogen phosphorylase"/>
    <property type="match status" value="1"/>
</dbReference>
<proteinExistence type="predicted"/>
<gene>
    <name evidence="2" type="ORF">HMPREF1534_00718</name>
</gene>
<name>U6RMC8_9BACT</name>
<dbReference type="Proteomes" id="UP000017831">
    <property type="component" value="Unassembled WGS sequence"/>
</dbReference>
<dbReference type="EMBL" id="AQHY01000008">
    <property type="protein sequence ID" value="EOA57655.1"/>
    <property type="molecule type" value="Genomic_DNA"/>
</dbReference>
<accession>U6RMC8</accession>
<dbReference type="GO" id="GO:0016757">
    <property type="term" value="F:glycosyltransferase activity"/>
    <property type="evidence" value="ECO:0007669"/>
    <property type="project" value="InterPro"/>
</dbReference>